<feature type="domain" description="ABC transporter" evidence="4">
    <location>
        <begin position="145"/>
        <end position="369"/>
    </location>
</feature>
<keyword evidence="2" id="KW-0547">Nucleotide-binding</keyword>
<dbReference type="SUPFAM" id="SSF52540">
    <property type="entry name" value="P-loop containing nucleoside triphosphate hydrolases"/>
    <property type="match status" value="1"/>
</dbReference>
<keyword evidence="6" id="KW-1185">Reference proteome</keyword>
<evidence type="ECO:0000256" key="3">
    <source>
        <dbReference type="ARBA" id="ARBA00022840"/>
    </source>
</evidence>
<dbReference type="InterPro" id="IPR003439">
    <property type="entry name" value="ABC_transporter-like_ATP-bd"/>
</dbReference>
<dbReference type="CDD" id="cd03225">
    <property type="entry name" value="ABC_cobalt_CbiO_domain1"/>
    <property type="match status" value="1"/>
</dbReference>
<dbReference type="PROSITE" id="PS00211">
    <property type="entry name" value="ABC_TRANSPORTER_1"/>
    <property type="match status" value="1"/>
</dbReference>
<dbReference type="InterPro" id="IPR015856">
    <property type="entry name" value="ABC_transpr_CbiO/EcfA_su"/>
</dbReference>
<dbReference type="Proteomes" id="UP001633002">
    <property type="component" value="Unassembled WGS sequence"/>
</dbReference>
<dbReference type="EMBL" id="JBJQOH010000008">
    <property type="protein sequence ID" value="KAL3676191.1"/>
    <property type="molecule type" value="Genomic_DNA"/>
</dbReference>
<gene>
    <name evidence="5" type="ORF">R1sor_026139</name>
</gene>
<sequence>MQQDAIQSWRQCVLELGGVGQKKAAVMALTVTTSFSGTHTRRFRLGATVQSIPCSSCAAFRVVARARPLCTSSFRDFSNVQLGSTVAACKVRRVGSQNRRVVTSRKLRAESGKADYETDGTTRKPTQVQDGVIDQQEDSRLPLAVAIQNLGLNVKSDRGDVSVLRDCSLNVPEGQLWMLLGPNGCGKSTLLKAMAGLLKPNRGKMFVIGPRSFVFQNPDHQVVMPTAEADVAFGLGRLDLPIDEVRERVFKSLRAVGMDQYAQRPVQTLSGGQKQRIAIAGALAESSRLLLLDELTTYLDRDDQIGVLEAVRSVVGVPQKVTALWVTHRLEELEYADGAAYMENGRVILNGSVAEVEAYIKRKQNEFFSQSG</sequence>
<name>A0ABD3GBZ8_9MARC</name>
<dbReference type="PROSITE" id="PS50893">
    <property type="entry name" value="ABC_TRANSPORTER_2"/>
    <property type="match status" value="1"/>
</dbReference>
<comment type="caution">
    <text evidence="5">The sequence shown here is derived from an EMBL/GenBank/DDBJ whole genome shotgun (WGS) entry which is preliminary data.</text>
</comment>
<organism evidence="5 6">
    <name type="scientific">Riccia sorocarpa</name>
    <dbReference type="NCBI Taxonomy" id="122646"/>
    <lineage>
        <taxon>Eukaryota</taxon>
        <taxon>Viridiplantae</taxon>
        <taxon>Streptophyta</taxon>
        <taxon>Embryophyta</taxon>
        <taxon>Marchantiophyta</taxon>
        <taxon>Marchantiopsida</taxon>
        <taxon>Marchantiidae</taxon>
        <taxon>Marchantiales</taxon>
        <taxon>Ricciaceae</taxon>
        <taxon>Riccia</taxon>
    </lineage>
</organism>
<dbReference type="InterPro" id="IPR027417">
    <property type="entry name" value="P-loop_NTPase"/>
</dbReference>
<dbReference type="PANTHER" id="PTHR43514">
    <property type="entry name" value="ABC TRANSPORTER I FAMILY MEMBER 10"/>
    <property type="match status" value="1"/>
</dbReference>
<dbReference type="InterPro" id="IPR003593">
    <property type="entry name" value="AAA+_ATPase"/>
</dbReference>
<keyword evidence="1" id="KW-0813">Transport</keyword>
<accession>A0ABD3GBZ8</accession>
<dbReference type="AlphaFoldDB" id="A0ABD3GBZ8"/>
<proteinExistence type="predicted"/>
<dbReference type="InterPro" id="IPR050334">
    <property type="entry name" value="Molybdenum_import_ModC"/>
</dbReference>
<evidence type="ECO:0000256" key="2">
    <source>
        <dbReference type="ARBA" id="ARBA00022741"/>
    </source>
</evidence>
<dbReference type="InterPro" id="IPR017871">
    <property type="entry name" value="ABC_transporter-like_CS"/>
</dbReference>
<dbReference type="PANTHER" id="PTHR43514:SF4">
    <property type="entry name" value="ABC TRANSPORTER I FAMILY MEMBER 10"/>
    <property type="match status" value="1"/>
</dbReference>
<evidence type="ECO:0000313" key="5">
    <source>
        <dbReference type="EMBL" id="KAL3676191.1"/>
    </source>
</evidence>
<evidence type="ECO:0000313" key="6">
    <source>
        <dbReference type="Proteomes" id="UP001633002"/>
    </source>
</evidence>
<dbReference type="SMART" id="SM00382">
    <property type="entry name" value="AAA"/>
    <property type="match status" value="1"/>
</dbReference>
<evidence type="ECO:0000259" key="4">
    <source>
        <dbReference type="PROSITE" id="PS50893"/>
    </source>
</evidence>
<dbReference type="GO" id="GO:0005524">
    <property type="term" value="F:ATP binding"/>
    <property type="evidence" value="ECO:0007669"/>
    <property type="project" value="UniProtKB-KW"/>
</dbReference>
<protein>
    <recommendedName>
        <fullName evidence="4">ABC transporter domain-containing protein</fullName>
    </recommendedName>
</protein>
<evidence type="ECO:0000256" key="1">
    <source>
        <dbReference type="ARBA" id="ARBA00022448"/>
    </source>
</evidence>
<dbReference type="Pfam" id="PF00005">
    <property type="entry name" value="ABC_tran"/>
    <property type="match status" value="1"/>
</dbReference>
<keyword evidence="3" id="KW-0067">ATP-binding</keyword>
<reference evidence="5 6" key="1">
    <citation type="submission" date="2024-09" db="EMBL/GenBank/DDBJ databases">
        <title>Chromosome-scale assembly of Riccia sorocarpa.</title>
        <authorList>
            <person name="Paukszto L."/>
        </authorList>
    </citation>
    <scope>NUCLEOTIDE SEQUENCE [LARGE SCALE GENOMIC DNA]</scope>
    <source>
        <strain evidence="5">LP-2024</strain>
        <tissue evidence="5">Aerial parts of the thallus</tissue>
    </source>
</reference>
<dbReference type="Gene3D" id="3.40.50.300">
    <property type="entry name" value="P-loop containing nucleotide triphosphate hydrolases"/>
    <property type="match status" value="1"/>
</dbReference>